<dbReference type="Pfam" id="PF00702">
    <property type="entry name" value="Hydrolase"/>
    <property type="match status" value="1"/>
</dbReference>
<keyword evidence="5" id="KW-0378">Hydrolase</keyword>
<evidence type="ECO:0000256" key="4">
    <source>
        <dbReference type="ARBA" id="ARBA00022723"/>
    </source>
</evidence>
<dbReference type="NCBIfam" id="NF006506">
    <property type="entry name" value="PRK08942.1"/>
    <property type="match status" value="1"/>
</dbReference>
<dbReference type="GO" id="GO:0046872">
    <property type="term" value="F:metal ion binding"/>
    <property type="evidence" value="ECO:0007669"/>
    <property type="project" value="UniProtKB-KW"/>
</dbReference>
<dbReference type="Proteomes" id="UP000199119">
    <property type="component" value="Unassembled WGS sequence"/>
</dbReference>
<dbReference type="SUPFAM" id="SSF56784">
    <property type="entry name" value="HAD-like"/>
    <property type="match status" value="1"/>
</dbReference>
<dbReference type="PANTHER" id="PTHR42891:SF1">
    <property type="entry name" value="D-GLYCERO-BETA-D-MANNO-HEPTOSE-1,7-BISPHOSPHATE 7-PHOSPHATASE"/>
    <property type="match status" value="1"/>
</dbReference>
<dbReference type="NCBIfam" id="TIGR01656">
    <property type="entry name" value="Histidinol-ppas"/>
    <property type="match status" value="1"/>
</dbReference>
<reference evidence="9" key="1">
    <citation type="submission" date="2016-10" db="EMBL/GenBank/DDBJ databases">
        <authorList>
            <person name="Varghese N."/>
            <person name="Submissions S."/>
        </authorList>
    </citation>
    <scope>NUCLEOTIDE SEQUENCE [LARGE SCALE GENOMIC DNA]</scope>
    <source>
        <strain evidence="9">DSM 27981</strain>
    </source>
</reference>
<dbReference type="AlphaFoldDB" id="A0A1I2ENM3"/>
<evidence type="ECO:0000313" key="8">
    <source>
        <dbReference type="EMBL" id="SFE94632.1"/>
    </source>
</evidence>
<dbReference type="InterPro" id="IPR023214">
    <property type="entry name" value="HAD_sf"/>
</dbReference>
<dbReference type="GO" id="GO:0016791">
    <property type="term" value="F:phosphatase activity"/>
    <property type="evidence" value="ECO:0007669"/>
    <property type="project" value="InterPro"/>
</dbReference>
<evidence type="ECO:0000256" key="5">
    <source>
        <dbReference type="ARBA" id="ARBA00022801"/>
    </source>
</evidence>
<evidence type="ECO:0000256" key="3">
    <source>
        <dbReference type="ARBA" id="ARBA00022490"/>
    </source>
</evidence>
<comment type="subcellular location">
    <subcellularLocation>
        <location evidence="1">Cytoplasm</location>
    </subcellularLocation>
</comment>
<gene>
    <name evidence="8" type="ORF">SAMN04489711_1087</name>
</gene>
<evidence type="ECO:0000313" key="9">
    <source>
        <dbReference type="Proteomes" id="UP000199119"/>
    </source>
</evidence>
<dbReference type="PANTHER" id="PTHR42891">
    <property type="entry name" value="D-GLYCERO-BETA-D-MANNO-HEPTOSE-1,7-BISPHOSPHATE 7-PHOSPHATASE"/>
    <property type="match status" value="1"/>
</dbReference>
<evidence type="ECO:0000256" key="2">
    <source>
        <dbReference type="ARBA" id="ARBA00005628"/>
    </source>
</evidence>
<keyword evidence="9" id="KW-1185">Reference proteome</keyword>
<organism evidence="8 9">
    <name type="scientific">Paracidovorax wautersii</name>
    <dbReference type="NCBI Taxonomy" id="1177982"/>
    <lineage>
        <taxon>Bacteria</taxon>
        <taxon>Pseudomonadati</taxon>
        <taxon>Pseudomonadota</taxon>
        <taxon>Betaproteobacteria</taxon>
        <taxon>Burkholderiales</taxon>
        <taxon>Comamonadaceae</taxon>
        <taxon>Paracidovorax</taxon>
    </lineage>
</organism>
<dbReference type="InterPro" id="IPR004446">
    <property type="entry name" value="Heptose_bisP_phosphatase"/>
</dbReference>
<dbReference type="GO" id="GO:0005975">
    <property type="term" value="P:carbohydrate metabolic process"/>
    <property type="evidence" value="ECO:0007669"/>
    <property type="project" value="InterPro"/>
</dbReference>
<name>A0A1I2ENM3_9BURK</name>
<keyword evidence="3" id="KW-0963">Cytoplasm</keyword>
<sequence>MLKIAILDRDGTLNVLGDGFIATPDDWVPVPGAVEAVARLNRAGWHVVIATNQPGLGRGLFDAQALNAIHAKMQRLVAVAGGRIDAVFYCPHADSEPCTCRKPSPGLMEQIRDRYGVEGADVVAIGSCAAHLQAAAAIGARQLHAVCTGHSEHLLPDQPLPEGWPPGTRLHAGLDALVDTLLLDPAVPRPGAGPDAGGLAIAV</sequence>
<dbReference type="InterPro" id="IPR036412">
    <property type="entry name" value="HAD-like_sf"/>
</dbReference>
<dbReference type="InterPro" id="IPR006543">
    <property type="entry name" value="Histidinol-phos"/>
</dbReference>
<evidence type="ECO:0000256" key="6">
    <source>
        <dbReference type="ARBA" id="ARBA00023277"/>
    </source>
</evidence>
<comment type="similarity">
    <text evidence="2">Belongs to the GmhB family.</text>
</comment>
<evidence type="ECO:0000256" key="7">
    <source>
        <dbReference type="ARBA" id="ARBA00031828"/>
    </source>
</evidence>
<dbReference type="Gene3D" id="3.40.50.1000">
    <property type="entry name" value="HAD superfamily/HAD-like"/>
    <property type="match status" value="1"/>
</dbReference>
<proteinExistence type="inferred from homology"/>
<dbReference type="InterPro" id="IPR006549">
    <property type="entry name" value="HAD-SF_hydro_IIIA"/>
</dbReference>
<keyword evidence="6" id="KW-0119">Carbohydrate metabolism</keyword>
<dbReference type="STRING" id="1177982.SAMN04489711_1087"/>
<evidence type="ECO:0000256" key="1">
    <source>
        <dbReference type="ARBA" id="ARBA00004496"/>
    </source>
</evidence>
<accession>A0A1I2ENM3</accession>
<dbReference type="NCBIfam" id="TIGR01662">
    <property type="entry name" value="HAD-SF-IIIA"/>
    <property type="match status" value="1"/>
</dbReference>
<keyword evidence="4" id="KW-0479">Metal-binding</keyword>
<protein>
    <recommendedName>
        <fullName evidence="7">D,D-heptose 1,7-bisphosphate phosphatase</fullName>
    </recommendedName>
</protein>
<dbReference type="EMBL" id="FONX01000008">
    <property type="protein sequence ID" value="SFE94632.1"/>
    <property type="molecule type" value="Genomic_DNA"/>
</dbReference>
<dbReference type="GO" id="GO:0005737">
    <property type="term" value="C:cytoplasm"/>
    <property type="evidence" value="ECO:0007669"/>
    <property type="project" value="UniProtKB-SubCell"/>
</dbReference>